<dbReference type="InterPro" id="IPR024079">
    <property type="entry name" value="MetalloPept_cat_dom_sf"/>
</dbReference>
<evidence type="ECO:0000259" key="1">
    <source>
        <dbReference type="Pfam" id="PF01431"/>
    </source>
</evidence>
<dbReference type="Pfam" id="PF01431">
    <property type="entry name" value="Peptidase_M13"/>
    <property type="match status" value="1"/>
</dbReference>
<dbReference type="Proteomes" id="UP000887565">
    <property type="component" value="Unplaced"/>
</dbReference>
<dbReference type="PANTHER" id="PTHR11733">
    <property type="entry name" value="ZINC METALLOPROTEASE FAMILY M13 NEPRILYSIN-RELATED"/>
    <property type="match status" value="1"/>
</dbReference>
<dbReference type="WBParaSite" id="nRc.2.0.1.t08191-RA">
    <property type="protein sequence ID" value="nRc.2.0.1.t08191-RA"/>
    <property type="gene ID" value="nRc.2.0.1.g08191"/>
</dbReference>
<dbReference type="PANTHER" id="PTHR11733:SF208">
    <property type="entry name" value="PEPTIDASE M13 C-TERMINAL DOMAIN-CONTAINING PROTEIN"/>
    <property type="match status" value="1"/>
</dbReference>
<dbReference type="Gene3D" id="3.40.390.10">
    <property type="entry name" value="Collagenase (Catalytic Domain)"/>
    <property type="match status" value="1"/>
</dbReference>
<keyword evidence="2" id="KW-1185">Reference proteome</keyword>
<dbReference type="AlphaFoldDB" id="A0A915I386"/>
<dbReference type="InterPro" id="IPR000718">
    <property type="entry name" value="Peptidase_M13"/>
</dbReference>
<dbReference type="PROSITE" id="PS51885">
    <property type="entry name" value="NEPRILYSIN"/>
    <property type="match status" value="1"/>
</dbReference>
<evidence type="ECO:0000313" key="2">
    <source>
        <dbReference type="Proteomes" id="UP000887565"/>
    </source>
</evidence>
<feature type="domain" description="Peptidase M13 C-terminal" evidence="1">
    <location>
        <begin position="7"/>
        <end position="80"/>
    </location>
</feature>
<accession>A0A915I386</accession>
<dbReference type="InterPro" id="IPR018497">
    <property type="entry name" value="Peptidase_M13_C"/>
</dbReference>
<evidence type="ECO:0000313" key="3">
    <source>
        <dbReference type="WBParaSite" id="nRc.2.0.1.t08191-RA"/>
    </source>
</evidence>
<sequence>MRTRYRFVIGHELLHGFDDYRIEERPSSSKRWLKKSTLKVFERRKQCLIRQYSKYCYEEHNACISGKRTINDNIADVEGIK</sequence>
<dbReference type="GO" id="GO:0004222">
    <property type="term" value="F:metalloendopeptidase activity"/>
    <property type="evidence" value="ECO:0007669"/>
    <property type="project" value="InterPro"/>
</dbReference>
<reference evidence="3" key="1">
    <citation type="submission" date="2022-11" db="UniProtKB">
        <authorList>
            <consortium name="WormBaseParasite"/>
        </authorList>
    </citation>
    <scope>IDENTIFICATION</scope>
</reference>
<organism evidence="2 3">
    <name type="scientific">Romanomermis culicivorax</name>
    <name type="common">Nematode worm</name>
    <dbReference type="NCBI Taxonomy" id="13658"/>
    <lineage>
        <taxon>Eukaryota</taxon>
        <taxon>Metazoa</taxon>
        <taxon>Ecdysozoa</taxon>
        <taxon>Nematoda</taxon>
        <taxon>Enoplea</taxon>
        <taxon>Dorylaimia</taxon>
        <taxon>Mermithida</taxon>
        <taxon>Mermithoidea</taxon>
        <taxon>Mermithidae</taxon>
        <taxon>Romanomermis</taxon>
    </lineage>
</organism>
<dbReference type="SUPFAM" id="SSF55486">
    <property type="entry name" value="Metalloproteases ('zincins'), catalytic domain"/>
    <property type="match status" value="1"/>
</dbReference>
<dbReference type="GO" id="GO:0005886">
    <property type="term" value="C:plasma membrane"/>
    <property type="evidence" value="ECO:0007669"/>
    <property type="project" value="TreeGrafter"/>
</dbReference>
<dbReference type="GO" id="GO:0016485">
    <property type="term" value="P:protein processing"/>
    <property type="evidence" value="ECO:0007669"/>
    <property type="project" value="TreeGrafter"/>
</dbReference>
<name>A0A915I386_ROMCU</name>
<protein>
    <submittedName>
        <fullName evidence="3">Peptidase M13 C-terminal domain-containing protein</fullName>
    </submittedName>
</protein>
<proteinExistence type="predicted"/>